<gene>
    <name evidence="3" type="primary">Ggamma30A</name>
    <name evidence="3" type="ORF">EVAR_57244_1</name>
</gene>
<feature type="compositionally biased region" description="Gly residues" evidence="1">
    <location>
        <begin position="104"/>
        <end position="113"/>
    </location>
</feature>
<evidence type="ECO:0000313" key="4">
    <source>
        <dbReference type="Proteomes" id="UP000299102"/>
    </source>
</evidence>
<reference evidence="3 4" key="1">
    <citation type="journal article" date="2019" name="Commun. Biol.">
        <title>The bagworm genome reveals a unique fibroin gene that provides high tensile strength.</title>
        <authorList>
            <person name="Kono N."/>
            <person name="Nakamura H."/>
            <person name="Ohtoshi R."/>
            <person name="Tomita M."/>
            <person name="Numata K."/>
            <person name="Arakawa K."/>
        </authorList>
    </citation>
    <scope>NUCLEOTIDE SEQUENCE [LARGE SCALE GENOMIC DNA]</scope>
</reference>
<dbReference type="GO" id="GO:0031681">
    <property type="term" value="F:G-protein beta-subunit binding"/>
    <property type="evidence" value="ECO:0007669"/>
    <property type="project" value="InterPro"/>
</dbReference>
<dbReference type="AlphaFoldDB" id="A0A4C1YMU8"/>
<feature type="region of interest" description="Disordered" evidence="1">
    <location>
        <begin position="94"/>
        <end position="113"/>
    </location>
</feature>
<keyword evidence="4" id="KW-1185">Reference proteome</keyword>
<dbReference type="PANTHER" id="PTHR15936:SF2">
    <property type="entry name" value="GUANINE NUCLEOTIDE-BINDING PROTEIN G(I)_G(S)_G(O) SUBUNIT GAMMA-13"/>
    <property type="match status" value="1"/>
</dbReference>
<dbReference type="InterPro" id="IPR015898">
    <property type="entry name" value="G-protein_gamma-like_dom"/>
</dbReference>
<feature type="domain" description="G protein gamma" evidence="2">
    <location>
        <begin position="42"/>
        <end position="92"/>
    </location>
</feature>
<comment type="caution">
    <text evidence="3">The sequence shown here is derived from an EMBL/GenBank/DDBJ whole genome shotgun (WGS) entry which is preliminary data.</text>
</comment>
<dbReference type="Gene3D" id="4.10.260.10">
    <property type="entry name" value="Transducin (heterotrimeric G protein), gamma chain"/>
    <property type="match status" value="1"/>
</dbReference>
<dbReference type="Proteomes" id="UP000299102">
    <property type="component" value="Unassembled WGS sequence"/>
</dbReference>
<sequence length="113" mass="12443">MAYKGSKEHKLNPQNWMCNRVWRHVARPGVEGKLHGKRNANRAPSALGRGAAGPSSAQMREYVEENEKNDPLIHAPDKKNNPWAEKGKCVIIDRSNDRKTLEGENGGGEGGGE</sequence>
<dbReference type="EMBL" id="BGZK01001336">
    <property type="protein sequence ID" value="GBP77566.1"/>
    <property type="molecule type" value="Genomic_DNA"/>
</dbReference>
<evidence type="ECO:0000259" key="2">
    <source>
        <dbReference type="PROSITE" id="PS50058"/>
    </source>
</evidence>
<dbReference type="PROSITE" id="PS50058">
    <property type="entry name" value="G_PROTEIN_GAMMA"/>
    <property type="match status" value="1"/>
</dbReference>
<accession>A0A4C1YMU8</accession>
<dbReference type="OrthoDB" id="9922095at2759"/>
<dbReference type="PANTHER" id="PTHR15936">
    <property type="entry name" value="GUANINE NUCLEOTIDE-BINDING PROTEIN G I /G S /G O GAMMA-13 SUBUNIT"/>
    <property type="match status" value="1"/>
</dbReference>
<name>A0A4C1YMU8_EUMVA</name>
<dbReference type="GO" id="GO:0005834">
    <property type="term" value="C:heterotrimeric G-protein complex"/>
    <property type="evidence" value="ECO:0007669"/>
    <property type="project" value="InterPro"/>
</dbReference>
<dbReference type="Pfam" id="PF00631">
    <property type="entry name" value="G-gamma"/>
    <property type="match status" value="1"/>
</dbReference>
<dbReference type="STRING" id="151549.A0A4C1YMU8"/>
<evidence type="ECO:0000256" key="1">
    <source>
        <dbReference type="SAM" id="MobiDB-lite"/>
    </source>
</evidence>
<organism evidence="3 4">
    <name type="scientific">Eumeta variegata</name>
    <name type="common">Bagworm moth</name>
    <name type="synonym">Eumeta japonica</name>
    <dbReference type="NCBI Taxonomy" id="151549"/>
    <lineage>
        <taxon>Eukaryota</taxon>
        <taxon>Metazoa</taxon>
        <taxon>Ecdysozoa</taxon>
        <taxon>Arthropoda</taxon>
        <taxon>Hexapoda</taxon>
        <taxon>Insecta</taxon>
        <taxon>Pterygota</taxon>
        <taxon>Neoptera</taxon>
        <taxon>Endopterygota</taxon>
        <taxon>Lepidoptera</taxon>
        <taxon>Glossata</taxon>
        <taxon>Ditrysia</taxon>
        <taxon>Tineoidea</taxon>
        <taxon>Psychidae</taxon>
        <taxon>Oiketicinae</taxon>
        <taxon>Eumeta</taxon>
    </lineage>
</organism>
<dbReference type="GO" id="GO:0050909">
    <property type="term" value="P:sensory perception of taste"/>
    <property type="evidence" value="ECO:0007669"/>
    <property type="project" value="InterPro"/>
</dbReference>
<dbReference type="GO" id="GO:0007200">
    <property type="term" value="P:phospholipase C-activating G protein-coupled receptor signaling pathway"/>
    <property type="evidence" value="ECO:0007669"/>
    <property type="project" value="InterPro"/>
</dbReference>
<feature type="region of interest" description="Disordered" evidence="1">
    <location>
        <begin position="29"/>
        <end position="86"/>
    </location>
</feature>
<evidence type="ECO:0000313" key="3">
    <source>
        <dbReference type="EMBL" id="GBP77566.1"/>
    </source>
</evidence>
<dbReference type="InterPro" id="IPR036284">
    <property type="entry name" value="GGL_sf"/>
</dbReference>
<protein>
    <submittedName>
        <fullName evidence="3">Guanine nucleotide-binding protein subunit gamma-e</fullName>
    </submittedName>
</protein>
<proteinExistence type="predicted"/>
<dbReference type="SUPFAM" id="SSF48670">
    <property type="entry name" value="Transducin (heterotrimeric G protein), gamma chain"/>
    <property type="match status" value="1"/>
</dbReference>
<feature type="compositionally biased region" description="Basic and acidic residues" evidence="1">
    <location>
        <begin position="61"/>
        <end position="86"/>
    </location>
</feature>
<dbReference type="InterPro" id="IPR039227">
    <property type="entry name" value="GNG13"/>
</dbReference>